<evidence type="ECO:0000313" key="1">
    <source>
        <dbReference type="EMBL" id="KRX36115.1"/>
    </source>
</evidence>
<protein>
    <submittedName>
        <fullName evidence="1">Uncharacterized protein</fullName>
    </submittedName>
</protein>
<dbReference type="AlphaFoldDB" id="A0A0V0TC28"/>
<keyword evidence="2" id="KW-1185">Reference proteome</keyword>
<sequence>MWVVRQVLSYGGESSKGPSQGIPGHIFVGVTPELCRGLTTVTSSADMGDRMFSELGGRFDVKGADLIAVAERTQRRR</sequence>
<comment type="caution">
    <text evidence="1">The sequence shown here is derived from an EMBL/GenBank/DDBJ whole genome shotgun (WGS) entry which is preliminary data.</text>
</comment>
<accession>A0A0V0TC28</accession>
<gene>
    <name evidence="1" type="ORF">T05_5347</name>
</gene>
<proteinExistence type="predicted"/>
<reference evidence="1 2" key="1">
    <citation type="submission" date="2015-01" db="EMBL/GenBank/DDBJ databases">
        <title>Evolution of Trichinella species and genotypes.</title>
        <authorList>
            <person name="Korhonen P.K."/>
            <person name="Edoardo P."/>
            <person name="Giuseppe L.R."/>
            <person name="Gasser R.B."/>
        </authorList>
    </citation>
    <scope>NUCLEOTIDE SEQUENCE [LARGE SCALE GENOMIC DNA]</scope>
    <source>
        <strain evidence="1">ISS417</strain>
    </source>
</reference>
<name>A0A0V0TC28_9BILA</name>
<dbReference type="Proteomes" id="UP000055048">
    <property type="component" value="Unassembled WGS sequence"/>
</dbReference>
<dbReference type="EMBL" id="JYDJ01000386">
    <property type="protein sequence ID" value="KRX36115.1"/>
    <property type="molecule type" value="Genomic_DNA"/>
</dbReference>
<organism evidence="1 2">
    <name type="scientific">Trichinella murrelli</name>
    <dbReference type="NCBI Taxonomy" id="144512"/>
    <lineage>
        <taxon>Eukaryota</taxon>
        <taxon>Metazoa</taxon>
        <taxon>Ecdysozoa</taxon>
        <taxon>Nematoda</taxon>
        <taxon>Enoplea</taxon>
        <taxon>Dorylaimia</taxon>
        <taxon>Trichinellida</taxon>
        <taxon>Trichinellidae</taxon>
        <taxon>Trichinella</taxon>
    </lineage>
</organism>
<evidence type="ECO:0000313" key="2">
    <source>
        <dbReference type="Proteomes" id="UP000055048"/>
    </source>
</evidence>